<dbReference type="OrthoDB" id="2746049at2759"/>
<dbReference type="Gene3D" id="1.20.1280.50">
    <property type="match status" value="1"/>
</dbReference>
<dbReference type="InterPro" id="IPR001810">
    <property type="entry name" value="F-box_dom"/>
</dbReference>
<protein>
    <recommendedName>
        <fullName evidence="2">F-box domain-containing protein</fullName>
    </recommendedName>
</protein>
<evidence type="ECO:0000313" key="3">
    <source>
        <dbReference type="EMBL" id="TBU35380.1"/>
    </source>
</evidence>
<proteinExistence type="predicted"/>
<evidence type="ECO:0000256" key="1">
    <source>
        <dbReference type="SAM" id="MobiDB-lite"/>
    </source>
</evidence>
<sequence>MIFLQANNDPNVVAERFLDGLQRGQYQLGLDKLKELDATVTMVLAFVRNRMNNHASINALPPELLALIFQYNLPPPDAYLQFDAKGTRVQVWNEVKSRITLTHVCRRWRAVALDLGCLWNLIDEGSSEATSAFLARANTAPLQAHITYAANRLVGVDLIPQSKNIRNLFLTISQNDRSTIPSGNPEFVFDAPNVECLSLTTKCSPYDDRRPLIDLHSPCELFSQGLPRLRRLMLRNMCWIPAAPYEQLTHLFITEGTSIPLVALLGFLGRCSALETLVLVDVYIASSSAVPHDHRVALPRLNRLTLGIGGALLSMRRVLQYVVLPPTATLRVMGSKAFHALSHLQPFPELAFTKGLDRLSVDFAPHAHADAGGRTGNAGTGGVVIRASGTPSEGGAGPGLLLDFPTYRGTAQEAESLEQLMRSLIPFERLVEVRYRVCRGQKPLHLLGEGCMPALRVFRLVDVTQAGPAEEEEAARKALVDGVAQCLRGCSGLERLEIWNRLAAHLQEGVGDGWQCQQPTLLGEAFLREHRTDGRVRTETCAPSMKIAGTEVDWVECPYEW</sequence>
<accession>A0A4Q9N447</accession>
<dbReference type="InterPro" id="IPR032675">
    <property type="entry name" value="LRR_dom_sf"/>
</dbReference>
<gene>
    <name evidence="3" type="ORF">BD311DRAFT_812803</name>
</gene>
<reference evidence="3" key="1">
    <citation type="submission" date="2019-01" db="EMBL/GenBank/DDBJ databases">
        <title>Draft genome sequences of three monokaryotic isolates of the white-rot basidiomycete fungus Dichomitus squalens.</title>
        <authorList>
            <consortium name="DOE Joint Genome Institute"/>
            <person name="Lopez S.C."/>
            <person name="Andreopoulos B."/>
            <person name="Pangilinan J."/>
            <person name="Lipzen A."/>
            <person name="Riley R."/>
            <person name="Ahrendt S."/>
            <person name="Ng V."/>
            <person name="Barry K."/>
            <person name="Daum C."/>
            <person name="Grigoriev I.V."/>
            <person name="Hilden K.S."/>
            <person name="Makela M.R."/>
            <person name="de Vries R.P."/>
        </authorList>
    </citation>
    <scope>NUCLEOTIDE SEQUENCE [LARGE SCALE GENOMIC DNA]</scope>
    <source>
        <strain evidence="3">OM18370.1</strain>
    </source>
</reference>
<name>A0A4Q9N447_9APHY</name>
<dbReference type="Proteomes" id="UP000292957">
    <property type="component" value="Unassembled WGS sequence"/>
</dbReference>
<dbReference type="EMBL" id="ML143386">
    <property type="protein sequence ID" value="TBU35380.1"/>
    <property type="molecule type" value="Genomic_DNA"/>
</dbReference>
<dbReference type="Pfam" id="PF12937">
    <property type="entry name" value="F-box-like"/>
    <property type="match status" value="1"/>
</dbReference>
<dbReference type="AlphaFoldDB" id="A0A4Q9N447"/>
<feature type="compositionally biased region" description="Gly residues" evidence="1">
    <location>
        <begin position="373"/>
        <end position="382"/>
    </location>
</feature>
<dbReference type="Gene3D" id="3.80.10.10">
    <property type="entry name" value="Ribonuclease Inhibitor"/>
    <property type="match status" value="1"/>
</dbReference>
<organism evidence="3">
    <name type="scientific">Dichomitus squalens</name>
    <dbReference type="NCBI Taxonomy" id="114155"/>
    <lineage>
        <taxon>Eukaryota</taxon>
        <taxon>Fungi</taxon>
        <taxon>Dikarya</taxon>
        <taxon>Basidiomycota</taxon>
        <taxon>Agaricomycotina</taxon>
        <taxon>Agaricomycetes</taxon>
        <taxon>Polyporales</taxon>
        <taxon>Polyporaceae</taxon>
        <taxon>Dichomitus</taxon>
    </lineage>
</organism>
<evidence type="ECO:0000259" key="2">
    <source>
        <dbReference type="Pfam" id="PF12937"/>
    </source>
</evidence>
<feature type="region of interest" description="Disordered" evidence="1">
    <location>
        <begin position="372"/>
        <end position="391"/>
    </location>
</feature>
<feature type="domain" description="F-box" evidence="2">
    <location>
        <begin position="57"/>
        <end position="120"/>
    </location>
</feature>